<dbReference type="PANTHER" id="PTHR47968:SF36">
    <property type="entry name" value="KINESIN HEAVY CHAIN ISOFORM X1"/>
    <property type="match status" value="1"/>
</dbReference>
<dbReference type="InterPro" id="IPR036961">
    <property type="entry name" value="Kinesin_motor_dom_sf"/>
</dbReference>
<organism evidence="11 12">
    <name type="scientific">Chloropicon primus</name>
    <dbReference type="NCBI Taxonomy" id="1764295"/>
    <lineage>
        <taxon>Eukaryota</taxon>
        <taxon>Viridiplantae</taxon>
        <taxon>Chlorophyta</taxon>
        <taxon>Chloropicophyceae</taxon>
        <taxon>Chloropicales</taxon>
        <taxon>Chloropicaceae</taxon>
        <taxon>Chloropicon</taxon>
    </lineage>
</organism>
<evidence type="ECO:0000256" key="8">
    <source>
        <dbReference type="SAM" id="Coils"/>
    </source>
</evidence>
<protein>
    <recommendedName>
        <fullName evidence="7">Kinesin-like protein</fullName>
    </recommendedName>
</protein>
<dbReference type="CDD" id="cd00106">
    <property type="entry name" value="KISc"/>
    <property type="match status" value="1"/>
</dbReference>
<evidence type="ECO:0000313" key="11">
    <source>
        <dbReference type="EMBL" id="QDZ20526.1"/>
    </source>
</evidence>
<feature type="compositionally biased region" description="Polar residues" evidence="9">
    <location>
        <begin position="677"/>
        <end position="690"/>
    </location>
</feature>
<dbReference type="GO" id="GO:0003777">
    <property type="term" value="F:microtubule motor activity"/>
    <property type="evidence" value="ECO:0007669"/>
    <property type="project" value="InterPro"/>
</dbReference>
<dbReference type="SUPFAM" id="SSF52540">
    <property type="entry name" value="P-loop containing nucleoside triphosphate hydrolases"/>
    <property type="match status" value="1"/>
</dbReference>
<evidence type="ECO:0000256" key="9">
    <source>
        <dbReference type="SAM" id="MobiDB-lite"/>
    </source>
</evidence>
<dbReference type="GO" id="GO:0008017">
    <property type="term" value="F:microtubule binding"/>
    <property type="evidence" value="ECO:0007669"/>
    <property type="project" value="InterPro"/>
</dbReference>
<keyword evidence="2 6" id="KW-0547">Nucleotide-binding</keyword>
<feature type="compositionally biased region" description="Basic and acidic residues" evidence="9">
    <location>
        <begin position="12"/>
        <end position="35"/>
    </location>
</feature>
<evidence type="ECO:0000313" key="12">
    <source>
        <dbReference type="Proteomes" id="UP000316726"/>
    </source>
</evidence>
<evidence type="ECO:0000256" key="7">
    <source>
        <dbReference type="RuleBase" id="RU000394"/>
    </source>
</evidence>
<feature type="domain" description="Kinesin motor" evidence="10">
    <location>
        <begin position="39"/>
        <end position="428"/>
    </location>
</feature>
<evidence type="ECO:0000256" key="2">
    <source>
        <dbReference type="ARBA" id="ARBA00022741"/>
    </source>
</evidence>
<keyword evidence="3 6" id="KW-0067">ATP-binding</keyword>
<dbReference type="PROSITE" id="PS00411">
    <property type="entry name" value="KINESIN_MOTOR_1"/>
    <property type="match status" value="1"/>
</dbReference>
<evidence type="ECO:0000259" key="10">
    <source>
        <dbReference type="PROSITE" id="PS50067"/>
    </source>
</evidence>
<evidence type="ECO:0000256" key="5">
    <source>
        <dbReference type="ARBA" id="ARBA00023175"/>
    </source>
</evidence>
<feature type="region of interest" description="Disordered" evidence="9">
    <location>
        <begin position="638"/>
        <end position="707"/>
    </location>
</feature>
<keyword evidence="12" id="KW-1185">Reference proteome</keyword>
<dbReference type="Pfam" id="PF12001">
    <property type="entry name" value="DUF3496"/>
    <property type="match status" value="1"/>
</dbReference>
<dbReference type="EMBL" id="CP031037">
    <property type="protein sequence ID" value="QDZ20526.1"/>
    <property type="molecule type" value="Genomic_DNA"/>
</dbReference>
<feature type="compositionally biased region" description="Low complexity" evidence="9">
    <location>
        <begin position="651"/>
        <end position="665"/>
    </location>
</feature>
<dbReference type="GO" id="GO:0005874">
    <property type="term" value="C:microtubule"/>
    <property type="evidence" value="ECO:0007669"/>
    <property type="project" value="UniProtKB-KW"/>
</dbReference>
<keyword evidence="4 8" id="KW-0175">Coiled coil</keyword>
<dbReference type="InterPro" id="IPR027417">
    <property type="entry name" value="P-loop_NTPase"/>
</dbReference>
<dbReference type="InterPro" id="IPR021885">
    <property type="entry name" value="DUF3496"/>
</dbReference>
<feature type="coiled-coil region" evidence="8">
    <location>
        <begin position="437"/>
        <end position="567"/>
    </location>
</feature>
<dbReference type="PROSITE" id="PS50067">
    <property type="entry name" value="KINESIN_MOTOR_2"/>
    <property type="match status" value="1"/>
</dbReference>
<dbReference type="GO" id="GO:0005524">
    <property type="term" value="F:ATP binding"/>
    <property type="evidence" value="ECO:0007669"/>
    <property type="project" value="UniProtKB-UniRule"/>
</dbReference>
<dbReference type="InterPro" id="IPR001752">
    <property type="entry name" value="Kinesin_motor_dom"/>
</dbReference>
<feature type="binding site" evidence="6">
    <location>
        <begin position="158"/>
        <end position="165"/>
    </location>
    <ligand>
        <name>ATP</name>
        <dbReference type="ChEBI" id="CHEBI:30616"/>
    </ligand>
</feature>
<feature type="region of interest" description="Disordered" evidence="9">
    <location>
        <begin position="1"/>
        <end position="35"/>
    </location>
</feature>
<gene>
    <name evidence="11" type="ORF">A3770_04p30440</name>
</gene>
<comment type="similarity">
    <text evidence="6 7">Belongs to the TRAFAC class myosin-kinesin ATPase superfamily. Kinesin family.</text>
</comment>
<dbReference type="AlphaFoldDB" id="A0A5B8MJ55"/>
<evidence type="ECO:0000256" key="1">
    <source>
        <dbReference type="ARBA" id="ARBA00022701"/>
    </source>
</evidence>
<dbReference type="Pfam" id="PF00225">
    <property type="entry name" value="Kinesin"/>
    <property type="match status" value="1"/>
</dbReference>
<sequence>MKREAALQSGRWQEEAGARMEGEEAGKREAKKESKSRQNFKVIIRVRPPLDVEIEREQSIYKRINEDGHMRLSSQLRGHCEPGPSVVVEKNKVVTLFEGGVNLWEGNHSTSGLLNMYKFTFDTVLPPQVKQGEMYNTCAKGVVLSTVQGYNGTVLAYGQTGSGKTHTMQGSVLSARSSERGVIPRAVDDIFSYIRNNGGASGGFESLSKKYLVRVSYLQIYNEQISDLLKPDRSNLAIREEKKRGLFVEGLSEWVVRSPGEAMSLVSEGAARRATGATRINELSSRSHAIFIITTESCESSQELSPSASPAGRAYAANPKKVQVGKLNLVDLAGSERVNVTGAAGKRLEECKKINKSLSALGKVISCLTGPQGPQKHIPYRDSKLTRILQDSLGGNCKTTMIATVSPLPSSYAESLSTLKFAHRAKYIRNDAYVNDDLDQKALLQKYEAELKKLRSELSQKSKGLVDRRKLLELEEERRKAEQDKLAAMVALEAQSREILREKEEKRKLEDRISDMQGQIVIGGQTTNIQETHAFREMLQKEHDRIRSEYEMKIKELESELTNVGENKAQIDRYKQLLLKQRDIMIALTSRLNERDEQILYLQEELQAYDQHQRQLEDALDHRTAELISIRKSNAQVNKLRKAETSSKPPQQQQQQLVDKATGTEGIEETAAEAVRQNGSKASEASNTSGKPGKPKNLAKSKLMASEAENTNPNVLEGYKRLQMQVANNSKERTALKTILRHKIRPLVDDVRRNLSVKAIPEQENIIKDVDALIKLVTATVNAMSL</sequence>
<evidence type="ECO:0000256" key="3">
    <source>
        <dbReference type="ARBA" id="ARBA00022840"/>
    </source>
</evidence>
<dbReference type="SMART" id="SM00129">
    <property type="entry name" value="KISc"/>
    <property type="match status" value="1"/>
</dbReference>
<dbReference type="STRING" id="1764295.A0A5B8MJ55"/>
<evidence type="ECO:0000256" key="4">
    <source>
        <dbReference type="ARBA" id="ARBA00023054"/>
    </source>
</evidence>
<proteinExistence type="inferred from homology"/>
<dbReference type="GO" id="GO:0007018">
    <property type="term" value="P:microtubule-based movement"/>
    <property type="evidence" value="ECO:0007669"/>
    <property type="project" value="InterPro"/>
</dbReference>
<keyword evidence="5 6" id="KW-0505">Motor protein</keyword>
<dbReference type="InterPro" id="IPR019821">
    <property type="entry name" value="Kinesin_motor_CS"/>
</dbReference>
<reference evidence="11 12" key="1">
    <citation type="submission" date="2018-07" db="EMBL/GenBank/DDBJ databases">
        <title>The complete nuclear genome of the prasinophyte Chloropicon primus (CCMP1205).</title>
        <authorList>
            <person name="Pombert J.-F."/>
            <person name="Otis C."/>
            <person name="Turmel M."/>
            <person name="Lemieux C."/>
        </authorList>
    </citation>
    <scope>NUCLEOTIDE SEQUENCE [LARGE SCALE GENOMIC DNA]</scope>
    <source>
        <strain evidence="11 12">CCMP1205</strain>
    </source>
</reference>
<accession>A0A5B8MJ55</accession>
<dbReference type="InterPro" id="IPR027640">
    <property type="entry name" value="Kinesin-like_fam"/>
</dbReference>
<evidence type="ECO:0000256" key="6">
    <source>
        <dbReference type="PROSITE-ProRule" id="PRU00283"/>
    </source>
</evidence>
<dbReference type="PANTHER" id="PTHR47968">
    <property type="entry name" value="CENTROMERE PROTEIN E"/>
    <property type="match status" value="1"/>
</dbReference>
<dbReference type="PRINTS" id="PR00380">
    <property type="entry name" value="KINESINHEAVY"/>
</dbReference>
<keyword evidence="1 7" id="KW-0493">Microtubule</keyword>
<name>A0A5B8MJ55_9CHLO</name>
<dbReference type="Gene3D" id="3.40.850.10">
    <property type="entry name" value="Kinesin motor domain"/>
    <property type="match status" value="1"/>
</dbReference>
<dbReference type="OrthoDB" id="3176171at2759"/>
<dbReference type="Proteomes" id="UP000316726">
    <property type="component" value="Chromosome 4"/>
</dbReference>